<dbReference type="Pfam" id="PF13305">
    <property type="entry name" value="TetR_C_33"/>
    <property type="match status" value="1"/>
</dbReference>
<dbReference type="RefSeq" id="WP_340196554.1">
    <property type="nucleotide sequence ID" value="NZ_JBBKAP010000041.1"/>
</dbReference>
<dbReference type="SUPFAM" id="SSF48498">
    <property type="entry name" value="Tetracyclin repressor-like, C-terminal domain"/>
    <property type="match status" value="1"/>
</dbReference>
<accession>A0ABU8Y938</accession>
<feature type="DNA-binding region" description="H-T-H motif" evidence="4">
    <location>
        <begin position="28"/>
        <end position="47"/>
    </location>
</feature>
<dbReference type="PROSITE" id="PS50977">
    <property type="entry name" value="HTH_TETR_2"/>
    <property type="match status" value="1"/>
</dbReference>
<dbReference type="Gene3D" id="1.10.357.10">
    <property type="entry name" value="Tetracycline Repressor, domain 2"/>
    <property type="match status" value="1"/>
</dbReference>
<keyword evidence="1" id="KW-0805">Transcription regulation</keyword>
<proteinExistence type="predicted"/>
<keyword evidence="2 4" id="KW-0238">DNA-binding</keyword>
<evidence type="ECO:0000313" key="6">
    <source>
        <dbReference type="EMBL" id="MEK0171202.1"/>
    </source>
</evidence>
<organism evidence="6 7">
    <name type="scientific">Curtobacterium citreum</name>
    <dbReference type="NCBI Taxonomy" id="2036"/>
    <lineage>
        <taxon>Bacteria</taxon>
        <taxon>Bacillati</taxon>
        <taxon>Actinomycetota</taxon>
        <taxon>Actinomycetes</taxon>
        <taxon>Micrococcales</taxon>
        <taxon>Microbacteriaceae</taxon>
        <taxon>Curtobacterium</taxon>
    </lineage>
</organism>
<dbReference type="Pfam" id="PF00440">
    <property type="entry name" value="TetR_N"/>
    <property type="match status" value="1"/>
</dbReference>
<dbReference type="InterPro" id="IPR001647">
    <property type="entry name" value="HTH_TetR"/>
</dbReference>
<evidence type="ECO:0000256" key="2">
    <source>
        <dbReference type="ARBA" id="ARBA00023125"/>
    </source>
</evidence>
<dbReference type="InterPro" id="IPR036271">
    <property type="entry name" value="Tet_transcr_reg_TetR-rel_C_sf"/>
</dbReference>
<gene>
    <name evidence="6" type="ORF">WMN62_06955</name>
</gene>
<evidence type="ECO:0000256" key="4">
    <source>
        <dbReference type="PROSITE-ProRule" id="PRU00335"/>
    </source>
</evidence>
<name>A0ABU8Y938_9MICO</name>
<evidence type="ECO:0000259" key="5">
    <source>
        <dbReference type="PROSITE" id="PS50977"/>
    </source>
</evidence>
<evidence type="ECO:0000256" key="1">
    <source>
        <dbReference type="ARBA" id="ARBA00023015"/>
    </source>
</evidence>
<dbReference type="InterPro" id="IPR009057">
    <property type="entry name" value="Homeodomain-like_sf"/>
</dbReference>
<feature type="domain" description="HTH tetR-type" evidence="5">
    <location>
        <begin position="5"/>
        <end position="65"/>
    </location>
</feature>
<reference evidence="6 7" key="1">
    <citation type="submission" date="2024-03" db="EMBL/GenBank/DDBJ databases">
        <title>Whole genomes of four grape xylem sap localized bacterial endophytes.</title>
        <authorList>
            <person name="Kumar G."/>
            <person name="Savka M.A."/>
        </authorList>
    </citation>
    <scope>NUCLEOTIDE SEQUENCE [LARGE SCALE GENOMIC DNA]</scope>
    <source>
        <strain evidence="6 7">RIT_GXS8</strain>
    </source>
</reference>
<comment type="caution">
    <text evidence="6">The sequence shown here is derived from an EMBL/GenBank/DDBJ whole genome shotgun (WGS) entry which is preliminary data.</text>
</comment>
<keyword evidence="3" id="KW-0804">Transcription</keyword>
<evidence type="ECO:0000313" key="7">
    <source>
        <dbReference type="Proteomes" id="UP001370299"/>
    </source>
</evidence>
<sequence>MARAGLDPAAVTTAAAELADEIGLARLSMSVVAERLGVKSPSLYKHVDGLTDLTRRIAVLAANELGDDLRDAMQGLAGRDAVEAAAQTVRRYVQRHPGRYEATVGIRPTGPDDPLAVALERTLASFGAALRGYGLDPADEVHALRLLRSVLHGFATIETSGGFQMRTDVDASFGWIIAFLDRGFRATTAPSHGHDSDAPSV</sequence>
<keyword evidence="7" id="KW-1185">Reference proteome</keyword>
<dbReference type="InterPro" id="IPR025996">
    <property type="entry name" value="MT1864/Rv1816-like_C"/>
</dbReference>
<dbReference type="Gene3D" id="1.10.10.60">
    <property type="entry name" value="Homeodomain-like"/>
    <property type="match status" value="1"/>
</dbReference>
<dbReference type="Proteomes" id="UP001370299">
    <property type="component" value="Unassembled WGS sequence"/>
</dbReference>
<dbReference type="SUPFAM" id="SSF46689">
    <property type="entry name" value="Homeodomain-like"/>
    <property type="match status" value="1"/>
</dbReference>
<evidence type="ECO:0000256" key="3">
    <source>
        <dbReference type="ARBA" id="ARBA00023163"/>
    </source>
</evidence>
<protein>
    <submittedName>
        <fullName evidence="6">WHG domain-containing protein</fullName>
    </submittedName>
</protein>
<dbReference type="EMBL" id="JBBLYY010000036">
    <property type="protein sequence ID" value="MEK0171202.1"/>
    <property type="molecule type" value="Genomic_DNA"/>
</dbReference>